<dbReference type="Proteomes" id="UP001209540">
    <property type="component" value="Unassembled WGS sequence"/>
</dbReference>
<dbReference type="EMBL" id="JAIXMP010000063">
    <property type="protein sequence ID" value="KAI9244112.1"/>
    <property type="molecule type" value="Genomic_DNA"/>
</dbReference>
<gene>
    <name evidence="2" type="ORF">BDA99DRAFT_529447</name>
</gene>
<feature type="compositionally biased region" description="Polar residues" evidence="1">
    <location>
        <begin position="66"/>
        <end position="81"/>
    </location>
</feature>
<evidence type="ECO:0000256" key="1">
    <source>
        <dbReference type="SAM" id="MobiDB-lite"/>
    </source>
</evidence>
<keyword evidence="3" id="KW-1185">Reference proteome</keyword>
<reference evidence="2" key="1">
    <citation type="journal article" date="2022" name="IScience">
        <title>Evolution of zygomycete secretomes and the origins of terrestrial fungal ecologies.</title>
        <authorList>
            <person name="Chang Y."/>
            <person name="Wang Y."/>
            <person name="Mondo S."/>
            <person name="Ahrendt S."/>
            <person name="Andreopoulos W."/>
            <person name="Barry K."/>
            <person name="Beard J."/>
            <person name="Benny G.L."/>
            <person name="Blankenship S."/>
            <person name="Bonito G."/>
            <person name="Cuomo C."/>
            <person name="Desiro A."/>
            <person name="Gervers K.A."/>
            <person name="Hundley H."/>
            <person name="Kuo A."/>
            <person name="LaButti K."/>
            <person name="Lang B.F."/>
            <person name="Lipzen A."/>
            <person name="O'Donnell K."/>
            <person name="Pangilinan J."/>
            <person name="Reynolds N."/>
            <person name="Sandor L."/>
            <person name="Smith M.E."/>
            <person name="Tsang A."/>
            <person name="Grigoriev I.V."/>
            <person name="Stajich J.E."/>
            <person name="Spatafora J.W."/>
        </authorList>
    </citation>
    <scope>NUCLEOTIDE SEQUENCE</scope>
    <source>
        <strain evidence="2">RSA 2281</strain>
    </source>
</reference>
<dbReference type="AlphaFoldDB" id="A0AAD5JXE1"/>
<evidence type="ECO:0000313" key="3">
    <source>
        <dbReference type="Proteomes" id="UP001209540"/>
    </source>
</evidence>
<evidence type="ECO:0000313" key="2">
    <source>
        <dbReference type="EMBL" id="KAI9244112.1"/>
    </source>
</evidence>
<accession>A0AAD5JXE1</accession>
<feature type="compositionally biased region" description="Polar residues" evidence="1">
    <location>
        <begin position="1"/>
        <end position="18"/>
    </location>
</feature>
<reference evidence="2" key="2">
    <citation type="submission" date="2023-02" db="EMBL/GenBank/DDBJ databases">
        <authorList>
            <consortium name="DOE Joint Genome Institute"/>
            <person name="Mondo S.J."/>
            <person name="Chang Y."/>
            <person name="Wang Y."/>
            <person name="Ahrendt S."/>
            <person name="Andreopoulos W."/>
            <person name="Barry K."/>
            <person name="Beard J."/>
            <person name="Benny G.L."/>
            <person name="Blankenship S."/>
            <person name="Bonito G."/>
            <person name="Cuomo C."/>
            <person name="Desiro A."/>
            <person name="Gervers K.A."/>
            <person name="Hundley H."/>
            <person name="Kuo A."/>
            <person name="LaButti K."/>
            <person name="Lang B.F."/>
            <person name="Lipzen A."/>
            <person name="O'Donnell K."/>
            <person name="Pangilinan J."/>
            <person name="Reynolds N."/>
            <person name="Sandor L."/>
            <person name="Smith M.W."/>
            <person name="Tsang A."/>
            <person name="Grigoriev I.V."/>
            <person name="Stajich J.E."/>
            <person name="Spatafora J.W."/>
        </authorList>
    </citation>
    <scope>NUCLEOTIDE SEQUENCE</scope>
    <source>
        <strain evidence="2">RSA 2281</strain>
    </source>
</reference>
<name>A0AAD5JXE1_9FUNG</name>
<sequence length="105" mass="11438">MQMSLNTSEQANLPSITYASADYRPPPRPDALWLQAPLPTATTTATSVTNSNHMDEDLTDEDDNHSVLTPSTSLQHPTKSHNNNTNNNNNTTTTTIGYGVTTHPM</sequence>
<feature type="compositionally biased region" description="Low complexity" evidence="1">
    <location>
        <begin position="40"/>
        <end position="52"/>
    </location>
</feature>
<organism evidence="2 3">
    <name type="scientific">Phascolomyces articulosus</name>
    <dbReference type="NCBI Taxonomy" id="60185"/>
    <lineage>
        <taxon>Eukaryota</taxon>
        <taxon>Fungi</taxon>
        <taxon>Fungi incertae sedis</taxon>
        <taxon>Mucoromycota</taxon>
        <taxon>Mucoromycotina</taxon>
        <taxon>Mucoromycetes</taxon>
        <taxon>Mucorales</taxon>
        <taxon>Lichtheimiaceae</taxon>
        <taxon>Phascolomyces</taxon>
    </lineage>
</organism>
<comment type="caution">
    <text evidence="2">The sequence shown here is derived from an EMBL/GenBank/DDBJ whole genome shotgun (WGS) entry which is preliminary data.</text>
</comment>
<proteinExistence type="predicted"/>
<protein>
    <submittedName>
        <fullName evidence="2">Uncharacterized protein</fullName>
    </submittedName>
</protein>
<feature type="region of interest" description="Disordered" evidence="1">
    <location>
        <begin position="1"/>
        <end position="105"/>
    </location>
</feature>
<feature type="compositionally biased region" description="Low complexity" evidence="1">
    <location>
        <begin position="82"/>
        <end position="95"/>
    </location>
</feature>